<dbReference type="PANTHER" id="PTHR11236:SF49">
    <property type="entry name" value="ANTHRANILATE SYNTHASE COMPONENT 1"/>
    <property type="match status" value="1"/>
</dbReference>
<dbReference type="PRINTS" id="PR00097">
    <property type="entry name" value="ANTSNTHASEII"/>
</dbReference>
<dbReference type="Pfam" id="PF00117">
    <property type="entry name" value="GATase"/>
    <property type="match status" value="1"/>
</dbReference>
<dbReference type="OrthoDB" id="8594609at2"/>
<dbReference type="EMBL" id="CP052757">
    <property type="protein sequence ID" value="QJW34852.1"/>
    <property type="molecule type" value="Genomic_DNA"/>
</dbReference>
<dbReference type="SUPFAM" id="SSF56322">
    <property type="entry name" value="ADC synthase"/>
    <property type="match status" value="1"/>
</dbReference>
<evidence type="ECO:0000256" key="1">
    <source>
        <dbReference type="ARBA" id="ARBA00012266"/>
    </source>
</evidence>
<reference evidence="8" key="1">
    <citation type="journal article" date="2022" name="Int. J. Syst. Evol. Microbiol.">
        <title>Cellulosimicrobium protaetiae sp. nov., isolated from the gut of the larva of Protaetia brevitarsis seulensis.</title>
        <authorList>
            <person name="Le Han H."/>
            <person name="Nguyen T.T.H."/>
            <person name="Li Z."/>
            <person name="Shin N.R."/>
            <person name="Kim S.G."/>
        </authorList>
    </citation>
    <scope>NUCLEOTIDE SEQUENCE [LARGE SCALE GENOMIC DNA]</scope>
    <source>
        <strain evidence="8">BI34</strain>
    </source>
</reference>
<evidence type="ECO:0000256" key="3">
    <source>
        <dbReference type="ARBA" id="ARBA00023239"/>
    </source>
</evidence>
<dbReference type="InterPro" id="IPR019999">
    <property type="entry name" value="Anth_synth_I-like"/>
</dbReference>
<gene>
    <name evidence="7" type="ORF">FIC82_000180</name>
</gene>
<dbReference type="Gene3D" id="3.60.120.10">
    <property type="entry name" value="Anthranilate synthase"/>
    <property type="match status" value="1"/>
</dbReference>
<evidence type="ECO:0000259" key="5">
    <source>
        <dbReference type="Pfam" id="PF00117"/>
    </source>
</evidence>
<keyword evidence="8" id="KW-1185">Reference proteome</keyword>
<evidence type="ECO:0000256" key="2">
    <source>
        <dbReference type="ARBA" id="ARBA00022962"/>
    </source>
</evidence>
<dbReference type="PROSITE" id="PS51273">
    <property type="entry name" value="GATASE_TYPE_1"/>
    <property type="match status" value="1"/>
</dbReference>
<dbReference type="InterPro" id="IPR005801">
    <property type="entry name" value="ADC_synthase"/>
</dbReference>
<evidence type="ECO:0000313" key="7">
    <source>
        <dbReference type="EMBL" id="QJW34852.1"/>
    </source>
</evidence>
<dbReference type="PRINTS" id="PR00096">
    <property type="entry name" value="GATASE"/>
</dbReference>
<proteinExistence type="predicted"/>
<dbReference type="Pfam" id="PF00425">
    <property type="entry name" value="Chorismate_bind"/>
    <property type="match status" value="1"/>
</dbReference>
<evidence type="ECO:0000313" key="8">
    <source>
        <dbReference type="Proteomes" id="UP000451354"/>
    </source>
</evidence>
<feature type="domain" description="Chorismate-utilising enzyme C-terminal" evidence="6">
    <location>
        <begin position="113"/>
        <end position="370"/>
    </location>
</feature>
<dbReference type="GO" id="GO:0000162">
    <property type="term" value="P:L-tryptophan biosynthetic process"/>
    <property type="evidence" value="ECO:0007669"/>
    <property type="project" value="TreeGrafter"/>
</dbReference>
<protein>
    <recommendedName>
        <fullName evidence="1">anthranilate synthase</fullName>
        <ecNumber evidence="1">4.1.3.27</ecNumber>
    </recommendedName>
</protein>
<dbReference type="InterPro" id="IPR015890">
    <property type="entry name" value="Chorismate_C"/>
</dbReference>
<name>A0A6M5UBG8_9MICO</name>
<dbReference type="Proteomes" id="UP000451354">
    <property type="component" value="Chromosome"/>
</dbReference>
<dbReference type="CDD" id="cd01743">
    <property type="entry name" value="GATase1_Anthranilate_Synthase"/>
    <property type="match status" value="1"/>
</dbReference>
<dbReference type="SUPFAM" id="SSF52317">
    <property type="entry name" value="Class I glutamine amidotransferase-like"/>
    <property type="match status" value="1"/>
</dbReference>
<organism evidence="7 8">
    <name type="scientific">Cellulosimicrobium protaetiae</name>
    <dbReference type="NCBI Taxonomy" id="2587808"/>
    <lineage>
        <taxon>Bacteria</taxon>
        <taxon>Bacillati</taxon>
        <taxon>Actinomycetota</taxon>
        <taxon>Actinomycetes</taxon>
        <taxon>Micrococcales</taxon>
        <taxon>Promicromonosporaceae</taxon>
        <taxon>Cellulosimicrobium</taxon>
    </lineage>
</organism>
<dbReference type="Gene3D" id="3.40.50.880">
    <property type="match status" value="1"/>
</dbReference>
<keyword evidence="3" id="KW-0456">Lyase</keyword>
<keyword evidence="2" id="KW-0315">Glutamine amidotransferase</keyword>
<dbReference type="EC" id="4.1.3.27" evidence="1"/>
<evidence type="ECO:0000256" key="4">
    <source>
        <dbReference type="ARBA" id="ARBA00047683"/>
    </source>
</evidence>
<dbReference type="InterPro" id="IPR006221">
    <property type="entry name" value="TrpG/PapA_dom"/>
</dbReference>
<dbReference type="InterPro" id="IPR029062">
    <property type="entry name" value="Class_I_gatase-like"/>
</dbReference>
<feature type="domain" description="Glutamine amidotransferase" evidence="5">
    <location>
        <begin position="430"/>
        <end position="604"/>
    </location>
</feature>
<comment type="catalytic activity">
    <reaction evidence="4">
        <text>chorismate + L-glutamine = anthranilate + pyruvate + L-glutamate + H(+)</text>
        <dbReference type="Rhea" id="RHEA:21732"/>
        <dbReference type="ChEBI" id="CHEBI:15361"/>
        <dbReference type="ChEBI" id="CHEBI:15378"/>
        <dbReference type="ChEBI" id="CHEBI:16567"/>
        <dbReference type="ChEBI" id="CHEBI:29748"/>
        <dbReference type="ChEBI" id="CHEBI:29985"/>
        <dbReference type="ChEBI" id="CHEBI:58359"/>
        <dbReference type="EC" id="4.1.3.27"/>
    </reaction>
</comment>
<sequence length="610" mass="66472">MAGSSTERGGRPVTTTLAAAEPYCLLHQNGRATLLRGPLRWVSTIDAMPAPTSGHPVVSVLPFAQIRERGFAAHDDGAPILALEAREVSPFELDEISDGHVPTVLSTVFRPSDEEYADVVRRVVADEIEQGEGSNFLVSRAAEVVFDAYTHEAAAAAFARLARNEFGAYLTFCFFDGDRWILGASPERHLTHRDGTVLMNPICGTLPRSSLSSADDLLAFLRTPKEVNELFQVVDEEMKVMARICRDGGTIRGPYLKEMRELVHTEYVLEGRTTTAPVTALTESMYAATMVGSPLENAARVIERYEDEARRYYASAIVVHEVVNGVETLDSAITIRTAEIDLAGRCTVRSGASIVRDSDPDGEVAEVRAKARGMLSALTTSEPGTRYLDNFVDDEVRRTLAARNESLSTFWLDADETDHRVEAIAGRSALIVDNGDQFTEMLRHMVERLGMVASVVPARRAADVVGSVDLVILGPGPGDPNDLDGHSMRELRDLTTTLLETRRPVLAVCLGHQMLCSVLGMDVRSVSPPLQGVQKEVDLFGARERVGFYNTFFAVVPDDDRNGVEICELPGLGVLAVRGETFVGFQFHVESILTANGISLLGDAVDRLLA</sequence>
<accession>A0A6M5UBG8</accession>
<dbReference type="PANTHER" id="PTHR11236">
    <property type="entry name" value="AMINOBENZOATE/ANTHRANILATE SYNTHASE"/>
    <property type="match status" value="1"/>
</dbReference>
<dbReference type="AlphaFoldDB" id="A0A6M5UBG8"/>
<dbReference type="KEGG" id="cprt:FIC82_000180"/>
<dbReference type="PRINTS" id="PR00099">
    <property type="entry name" value="CPSGATASE"/>
</dbReference>
<evidence type="ECO:0000259" key="6">
    <source>
        <dbReference type="Pfam" id="PF00425"/>
    </source>
</evidence>
<dbReference type="GO" id="GO:0004049">
    <property type="term" value="F:anthranilate synthase activity"/>
    <property type="evidence" value="ECO:0007669"/>
    <property type="project" value="UniProtKB-EC"/>
</dbReference>
<dbReference type="InterPro" id="IPR017926">
    <property type="entry name" value="GATASE"/>
</dbReference>